<dbReference type="InterPro" id="IPR034466">
    <property type="entry name" value="Methyltransferase_Class_B"/>
</dbReference>
<dbReference type="CDD" id="cd02068">
    <property type="entry name" value="radical_SAM_B12_BD"/>
    <property type="match status" value="1"/>
</dbReference>
<dbReference type="Gene3D" id="3.40.50.280">
    <property type="entry name" value="Cobalamin-binding domain"/>
    <property type="match status" value="1"/>
</dbReference>
<name>X0VQH5_9ZZZZ</name>
<dbReference type="PROSITE" id="PS51332">
    <property type="entry name" value="B12_BINDING"/>
    <property type="match status" value="1"/>
</dbReference>
<evidence type="ECO:0000259" key="6">
    <source>
        <dbReference type="PROSITE" id="PS51332"/>
    </source>
</evidence>
<protein>
    <submittedName>
        <fullName evidence="8">Uncharacterized protein</fullName>
    </submittedName>
</protein>
<keyword evidence="3" id="KW-0479">Metal-binding</keyword>
<comment type="caution">
    <text evidence="8">The sequence shown here is derived from an EMBL/GenBank/DDBJ whole genome shotgun (WGS) entry which is preliminary data.</text>
</comment>
<dbReference type="Gene3D" id="3.80.30.20">
    <property type="entry name" value="tm_1862 like domain"/>
    <property type="match status" value="1"/>
</dbReference>
<dbReference type="GO" id="GO:0046872">
    <property type="term" value="F:metal ion binding"/>
    <property type="evidence" value="ECO:0007669"/>
    <property type="project" value="UniProtKB-KW"/>
</dbReference>
<dbReference type="PROSITE" id="PS51918">
    <property type="entry name" value="RADICAL_SAM"/>
    <property type="match status" value="1"/>
</dbReference>
<feature type="non-terminal residue" evidence="8">
    <location>
        <position position="261"/>
    </location>
</feature>
<keyword evidence="2" id="KW-0949">S-adenosyl-L-methionine</keyword>
<dbReference type="InterPro" id="IPR006158">
    <property type="entry name" value="Cobalamin-bd"/>
</dbReference>
<dbReference type="AlphaFoldDB" id="X0VQH5"/>
<dbReference type="Pfam" id="PF02310">
    <property type="entry name" value="B12-binding"/>
    <property type="match status" value="1"/>
</dbReference>
<dbReference type="SFLD" id="SFLDS00029">
    <property type="entry name" value="Radical_SAM"/>
    <property type="match status" value="1"/>
</dbReference>
<dbReference type="GO" id="GO:0031419">
    <property type="term" value="F:cobalamin binding"/>
    <property type="evidence" value="ECO:0007669"/>
    <property type="project" value="InterPro"/>
</dbReference>
<dbReference type="InterPro" id="IPR007197">
    <property type="entry name" value="rSAM"/>
</dbReference>
<dbReference type="PANTHER" id="PTHR43409">
    <property type="entry name" value="ANAEROBIC MAGNESIUM-PROTOPORPHYRIN IX MONOMETHYL ESTER CYCLASE-RELATED"/>
    <property type="match status" value="1"/>
</dbReference>
<feature type="non-terminal residue" evidence="8">
    <location>
        <position position="1"/>
    </location>
</feature>
<dbReference type="EMBL" id="BARS01032975">
    <property type="protein sequence ID" value="GAG20629.1"/>
    <property type="molecule type" value="Genomic_DNA"/>
</dbReference>
<dbReference type="SUPFAM" id="SSF102114">
    <property type="entry name" value="Radical SAM enzymes"/>
    <property type="match status" value="1"/>
</dbReference>
<dbReference type="GO" id="GO:0051539">
    <property type="term" value="F:4 iron, 4 sulfur cluster binding"/>
    <property type="evidence" value="ECO:0007669"/>
    <property type="project" value="UniProtKB-KW"/>
</dbReference>
<dbReference type="SFLD" id="SFLDG01123">
    <property type="entry name" value="methyltransferase_(Class_B)"/>
    <property type="match status" value="1"/>
</dbReference>
<evidence type="ECO:0000259" key="7">
    <source>
        <dbReference type="PROSITE" id="PS51918"/>
    </source>
</evidence>
<evidence type="ECO:0000256" key="2">
    <source>
        <dbReference type="ARBA" id="ARBA00022691"/>
    </source>
</evidence>
<dbReference type="InterPro" id="IPR058240">
    <property type="entry name" value="rSAM_sf"/>
</dbReference>
<dbReference type="Pfam" id="PF04055">
    <property type="entry name" value="Radical_SAM"/>
    <property type="match status" value="1"/>
</dbReference>
<reference evidence="8" key="1">
    <citation type="journal article" date="2014" name="Front. Microbiol.">
        <title>High frequency of phylogenetically diverse reductive dehalogenase-homologous genes in deep subseafloor sedimentary metagenomes.</title>
        <authorList>
            <person name="Kawai M."/>
            <person name="Futagami T."/>
            <person name="Toyoda A."/>
            <person name="Takaki Y."/>
            <person name="Nishi S."/>
            <person name="Hori S."/>
            <person name="Arai W."/>
            <person name="Tsubouchi T."/>
            <person name="Morono Y."/>
            <person name="Uchiyama I."/>
            <person name="Ito T."/>
            <person name="Fujiyama A."/>
            <person name="Inagaki F."/>
            <person name="Takami H."/>
        </authorList>
    </citation>
    <scope>NUCLEOTIDE SEQUENCE</scope>
    <source>
        <strain evidence="8">Expedition CK06-06</strain>
    </source>
</reference>
<evidence type="ECO:0000313" key="8">
    <source>
        <dbReference type="EMBL" id="GAG20629.1"/>
    </source>
</evidence>
<dbReference type="InterPro" id="IPR023404">
    <property type="entry name" value="rSAM_horseshoe"/>
</dbReference>
<organism evidence="8">
    <name type="scientific">marine sediment metagenome</name>
    <dbReference type="NCBI Taxonomy" id="412755"/>
    <lineage>
        <taxon>unclassified sequences</taxon>
        <taxon>metagenomes</taxon>
        <taxon>ecological metagenomes</taxon>
    </lineage>
</organism>
<evidence type="ECO:0000256" key="1">
    <source>
        <dbReference type="ARBA" id="ARBA00001966"/>
    </source>
</evidence>
<comment type="cofactor">
    <cofactor evidence="1">
        <name>[4Fe-4S] cluster</name>
        <dbReference type="ChEBI" id="CHEBI:49883"/>
    </cofactor>
</comment>
<dbReference type="InterPro" id="IPR051198">
    <property type="entry name" value="BchE-like"/>
</dbReference>
<dbReference type="SFLD" id="SFLDG01082">
    <property type="entry name" value="B12-binding_domain_containing"/>
    <property type="match status" value="1"/>
</dbReference>
<feature type="domain" description="Radical SAM core" evidence="7">
    <location>
        <begin position="138"/>
        <end position="261"/>
    </location>
</feature>
<gene>
    <name evidence="8" type="ORF">S01H1_51116</name>
</gene>
<evidence type="ECO:0000256" key="3">
    <source>
        <dbReference type="ARBA" id="ARBA00022723"/>
    </source>
</evidence>
<keyword evidence="4" id="KW-0408">Iron</keyword>
<evidence type="ECO:0000256" key="5">
    <source>
        <dbReference type="ARBA" id="ARBA00023014"/>
    </source>
</evidence>
<feature type="domain" description="B12-binding" evidence="6">
    <location>
        <begin position="1"/>
        <end position="96"/>
    </location>
</feature>
<accession>X0VQH5</accession>
<evidence type="ECO:0000256" key="4">
    <source>
        <dbReference type="ARBA" id="ARBA00023004"/>
    </source>
</evidence>
<proteinExistence type="predicted"/>
<sequence>FRENIEFKVTENNIEQEIINFKPDIVGISSVSQNYNKAIAYAKIAKRYELPVICGGVHISMMPFSLTSDMDVGVIGEGEQTICDLLELFIRESKFVRDDLQKIKGIIYWDDDGRVTFTNKRELMYPLNKLPVPARDLFNIRPITYMFTTRGCPYRCSFCASSRFWNKVRFFSAEYTVNEIQHLVDEYNVKCIDFYDDLVSLDVNRIKEIIDLLKVKNILGKVNFSGAIRANLANDEVIGLLKKMGFKSLGMGLESGCNDTL</sequence>
<dbReference type="GO" id="GO:0003824">
    <property type="term" value="F:catalytic activity"/>
    <property type="evidence" value="ECO:0007669"/>
    <property type="project" value="InterPro"/>
</dbReference>
<keyword evidence="5" id="KW-0411">Iron-sulfur</keyword>